<proteinExistence type="predicted"/>
<gene>
    <name evidence="2" type="ORF">CFP56_037521</name>
</gene>
<keyword evidence="3" id="KW-1185">Reference proteome</keyword>
<protein>
    <recommendedName>
        <fullName evidence="1">RNase H type-1 domain-containing protein</fullName>
    </recommendedName>
</protein>
<dbReference type="Pfam" id="PF13456">
    <property type="entry name" value="RVT_3"/>
    <property type="match status" value="1"/>
</dbReference>
<reference evidence="2 3" key="1">
    <citation type="journal article" date="2018" name="Sci. Data">
        <title>The draft genome sequence of cork oak.</title>
        <authorList>
            <person name="Ramos A.M."/>
            <person name="Usie A."/>
            <person name="Barbosa P."/>
            <person name="Barros P.M."/>
            <person name="Capote T."/>
            <person name="Chaves I."/>
            <person name="Simoes F."/>
            <person name="Abreu I."/>
            <person name="Carrasquinho I."/>
            <person name="Faro C."/>
            <person name="Guimaraes J.B."/>
            <person name="Mendonca D."/>
            <person name="Nobrega F."/>
            <person name="Rodrigues L."/>
            <person name="Saibo N.J.M."/>
            <person name="Varela M.C."/>
            <person name="Egas C."/>
            <person name="Matos J."/>
            <person name="Miguel C.M."/>
            <person name="Oliveira M.M."/>
            <person name="Ricardo C.P."/>
            <person name="Goncalves S."/>
        </authorList>
    </citation>
    <scope>NUCLEOTIDE SEQUENCE [LARGE SCALE GENOMIC DNA]</scope>
    <source>
        <strain evidence="3">cv. HL8</strain>
    </source>
</reference>
<dbReference type="Proteomes" id="UP000237347">
    <property type="component" value="Unassembled WGS sequence"/>
</dbReference>
<organism evidence="2 3">
    <name type="scientific">Quercus suber</name>
    <name type="common">Cork oak</name>
    <dbReference type="NCBI Taxonomy" id="58331"/>
    <lineage>
        <taxon>Eukaryota</taxon>
        <taxon>Viridiplantae</taxon>
        <taxon>Streptophyta</taxon>
        <taxon>Embryophyta</taxon>
        <taxon>Tracheophyta</taxon>
        <taxon>Spermatophyta</taxon>
        <taxon>Magnoliopsida</taxon>
        <taxon>eudicotyledons</taxon>
        <taxon>Gunneridae</taxon>
        <taxon>Pentapetalae</taxon>
        <taxon>rosids</taxon>
        <taxon>fabids</taxon>
        <taxon>Fagales</taxon>
        <taxon>Fagaceae</taxon>
        <taxon>Quercus</taxon>
    </lineage>
</organism>
<dbReference type="AlphaFoldDB" id="A0AAW0J4V4"/>
<dbReference type="InterPro" id="IPR002156">
    <property type="entry name" value="RNaseH_domain"/>
</dbReference>
<dbReference type="PANTHER" id="PTHR47723:SF21">
    <property type="entry name" value="POLYNUCLEOTIDYL TRANSFERASE, RIBONUCLEASE H-LIKE SUPERFAMILY PROTEIN"/>
    <property type="match status" value="1"/>
</dbReference>
<dbReference type="EMBL" id="PKMF04000695">
    <property type="protein sequence ID" value="KAK7821648.1"/>
    <property type="molecule type" value="Genomic_DNA"/>
</dbReference>
<feature type="domain" description="RNase H type-1" evidence="1">
    <location>
        <begin position="35"/>
        <end position="112"/>
    </location>
</feature>
<dbReference type="GO" id="GO:0003676">
    <property type="term" value="F:nucleic acid binding"/>
    <property type="evidence" value="ECO:0007669"/>
    <property type="project" value="InterPro"/>
</dbReference>
<evidence type="ECO:0000313" key="3">
    <source>
        <dbReference type="Proteomes" id="UP000237347"/>
    </source>
</evidence>
<dbReference type="GO" id="GO:0004523">
    <property type="term" value="F:RNA-DNA hybrid ribonuclease activity"/>
    <property type="evidence" value="ECO:0007669"/>
    <property type="project" value="InterPro"/>
</dbReference>
<dbReference type="InterPro" id="IPR053151">
    <property type="entry name" value="RNase_H-like"/>
</dbReference>
<sequence length="120" mass="13604">MVREFWDANDQKQQRFVRRPQARWSPSPTGTYKANFDVALFEELHYAGLGIMYRDHSGQVIAALSQKIGLPRTVEIVKALVARRAVEFARELRPFDVILEGDCLRVVRALNASGGCNTLQ</sequence>
<evidence type="ECO:0000259" key="1">
    <source>
        <dbReference type="Pfam" id="PF13456"/>
    </source>
</evidence>
<comment type="caution">
    <text evidence="2">The sequence shown here is derived from an EMBL/GenBank/DDBJ whole genome shotgun (WGS) entry which is preliminary data.</text>
</comment>
<dbReference type="PANTHER" id="PTHR47723">
    <property type="entry name" value="OS05G0353850 PROTEIN"/>
    <property type="match status" value="1"/>
</dbReference>
<evidence type="ECO:0000313" key="2">
    <source>
        <dbReference type="EMBL" id="KAK7821648.1"/>
    </source>
</evidence>
<name>A0AAW0J4V4_QUESU</name>
<accession>A0AAW0J4V4</accession>